<proteinExistence type="inferred from homology"/>
<evidence type="ECO:0000313" key="12">
    <source>
        <dbReference type="Proteomes" id="UP000765003"/>
    </source>
</evidence>
<dbReference type="GO" id="GO:0003887">
    <property type="term" value="F:DNA-directed DNA polymerase activity"/>
    <property type="evidence" value="ECO:0007669"/>
    <property type="project" value="UniProtKB-EC"/>
</dbReference>
<dbReference type="EC" id="2.7.7.7" evidence="1"/>
<gene>
    <name evidence="11" type="primary">holA</name>
    <name evidence="11" type="ORF">JYT19_00355</name>
</gene>
<dbReference type="InterPro" id="IPR027417">
    <property type="entry name" value="P-loop_NTPase"/>
</dbReference>
<evidence type="ECO:0000259" key="10">
    <source>
        <dbReference type="Pfam" id="PF21694"/>
    </source>
</evidence>
<dbReference type="PANTHER" id="PTHR34388">
    <property type="entry name" value="DNA POLYMERASE III SUBUNIT DELTA"/>
    <property type="match status" value="1"/>
</dbReference>
<dbReference type="SUPFAM" id="SSF48019">
    <property type="entry name" value="post-AAA+ oligomerization domain-like"/>
    <property type="match status" value="1"/>
</dbReference>
<comment type="similarity">
    <text evidence="7">Belongs to the DNA polymerase HolA subunit family.</text>
</comment>
<evidence type="ECO:0000256" key="4">
    <source>
        <dbReference type="ARBA" id="ARBA00022695"/>
    </source>
</evidence>
<dbReference type="NCBIfam" id="TIGR01128">
    <property type="entry name" value="holA"/>
    <property type="match status" value="1"/>
</dbReference>
<feature type="domain" description="DNA polymerase III delta subunit-like C-terminal" evidence="10">
    <location>
        <begin position="210"/>
        <end position="327"/>
    </location>
</feature>
<evidence type="ECO:0000256" key="5">
    <source>
        <dbReference type="ARBA" id="ARBA00022705"/>
    </source>
</evidence>
<dbReference type="Gene3D" id="1.10.8.60">
    <property type="match status" value="1"/>
</dbReference>
<evidence type="ECO:0000256" key="6">
    <source>
        <dbReference type="ARBA" id="ARBA00022932"/>
    </source>
</evidence>
<dbReference type="InterPro" id="IPR005790">
    <property type="entry name" value="DNA_polIII_delta"/>
</dbReference>
<keyword evidence="3 11" id="KW-0808">Transferase</keyword>
<keyword evidence="5" id="KW-0235">DNA replication</keyword>
<evidence type="ECO:0000256" key="2">
    <source>
        <dbReference type="ARBA" id="ARBA00017703"/>
    </source>
</evidence>
<evidence type="ECO:0000256" key="3">
    <source>
        <dbReference type="ARBA" id="ARBA00022679"/>
    </source>
</evidence>
<dbReference type="InterPro" id="IPR008921">
    <property type="entry name" value="DNA_pol3_clamp-load_cplx_C"/>
</dbReference>
<keyword evidence="6" id="KW-0239">DNA-directed DNA polymerase</keyword>
<dbReference type="PANTHER" id="PTHR34388:SF1">
    <property type="entry name" value="DNA POLYMERASE III SUBUNIT DELTA"/>
    <property type="match status" value="1"/>
</dbReference>
<dbReference type="Pfam" id="PF21694">
    <property type="entry name" value="DNA_pol3_delta_C"/>
    <property type="match status" value="1"/>
</dbReference>
<organism evidence="11 12">
    <name type="scientific">Sulfobacillus acidophilus</name>
    <dbReference type="NCBI Taxonomy" id="53633"/>
    <lineage>
        <taxon>Bacteria</taxon>
        <taxon>Bacillati</taxon>
        <taxon>Bacillota</taxon>
        <taxon>Clostridia</taxon>
        <taxon>Eubacteriales</taxon>
        <taxon>Clostridiales Family XVII. Incertae Sedis</taxon>
        <taxon>Sulfobacillus</taxon>
    </lineage>
</organism>
<keyword evidence="12" id="KW-1185">Reference proteome</keyword>
<evidence type="ECO:0000256" key="7">
    <source>
        <dbReference type="ARBA" id="ARBA00034754"/>
    </source>
</evidence>
<dbReference type="InterPro" id="IPR048466">
    <property type="entry name" value="DNA_pol3_delta-like_C"/>
</dbReference>
<reference evidence="11" key="1">
    <citation type="submission" date="2021-02" db="EMBL/GenBank/DDBJ databases">
        <title>Activity-based single-cell genomes from oceanic crustal fluid captures similar information to metagenomic and metatranscriptomic surveys with orders of magnitude less sampling.</title>
        <authorList>
            <person name="D'Angelo T.S."/>
            <person name="Orcutt B.N."/>
        </authorList>
    </citation>
    <scope>NUCLEOTIDE SEQUENCE [LARGE SCALE GENOMIC DNA]</scope>
    <source>
        <strain evidence="11">AH-315-E05</strain>
    </source>
</reference>
<evidence type="ECO:0000313" key="11">
    <source>
        <dbReference type="EMBL" id="MBN4077342.1"/>
    </source>
</evidence>
<accession>A0ABS3AWZ4</accession>
<dbReference type="InterPro" id="IPR010372">
    <property type="entry name" value="DNA_pol3_delta_N"/>
</dbReference>
<dbReference type="Gene3D" id="3.40.50.300">
    <property type="entry name" value="P-loop containing nucleotide triphosphate hydrolases"/>
    <property type="match status" value="1"/>
</dbReference>
<evidence type="ECO:0000256" key="8">
    <source>
        <dbReference type="ARBA" id="ARBA00049244"/>
    </source>
</evidence>
<protein>
    <recommendedName>
        <fullName evidence="2">DNA polymerase III subunit delta</fullName>
        <ecNumber evidence="1">2.7.7.7</ecNumber>
    </recommendedName>
</protein>
<dbReference type="EMBL" id="JAFITA010000003">
    <property type="protein sequence ID" value="MBN4077342.1"/>
    <property type="molecule type" value="Genomic_DNA"/>
</dbReference>
<evidence type="ECO:0000259" key="9">
    <source>
        <dbReference type="Pfam" id="PF06144"/>
    </source>
</evidence>
<name>A0ABS3AWZ4_9FIRM</name>
<dbReference type="SUPFAM" id="SSF52540">
    <property type="entry name" value="P-loop containing nucleoside triphosphate hydrolases"/>
    <property type="match status" value="1"/>
</dbReference>
<dbReference type="Gene3D" id="1.20.272.10">
    <property type="match status" value="1"/>
</dbReference>
<sequence>MPKNIAHWQMVVQKKSFPFVFALSGKERGFVQEAIAAVKTHVLQKDFADFNYEKVSAKDCSIENIINKANTLPMMAKFRLVEVQDADKLVADDVSSIEKYLQDPNKTTFLVFVFENVDFRQKVPKLLDTKACVFKFDPPKEEDMPKLILKMAQEYGLDLREGVCEILQMAIGCDLLMMKQAFEKLKLAVSNNLISVQDVSKNIANTKLEDAFLFGKAVALSNRKQALISLVKLQKEKEAPLRVTGLLAWQLRQVLQARVLIDENFSEYEIKRKLYLFGEQLKVVITAANKRSCIAHANRLAKISFLDQKLKTSRVPAWLWVERVVLQLCPKLK</sequence>
<comment type="caution">
    <text evidence="11">The sequence shown here is derived from an EMBL/GenBank/DDBJ whole genome shotgun (WGS) entry which is preliminary data.</text>
</comment>
<dbReference type="Pfam" id="PF06144">
    <property type="entry name" value="DNA_pol3_delta"/>
    <property type="match status" value="1"/>
</dbReference>
<comment type="catalytic activity">
    <reaction evidence="8">
        <text>DNA(n) + a 2'-deoxyribonucleoside 5'-triphosphate = DNA(n+1) + diphosphate</text>
        <dbReference type="Rhea" id="RHEA:22508"/>
        <dbReference type="Rhea" id="RHEA-COMP:17339"/>
        <dbReference type="Rhea" id="RHEA-COMP:17340"/>
        <dbReference type="ChEBI" id="CHEBI:33019"/>
        <dbReference type="ChEBI" id="CHEBI:61560"/>
        <dbReference type="ChEBI" id="CHEBI:173112"/>
        <dbReference type="EC" id="2.7.7.7"/>
    </reaction>
</comment>
<evidence type="ECO:0000256" key="1">
    <source>
        <dbReference type="ARBA" id="ARBA00012417"/>
    </source>
</evidence>
<keyword evidence="4 11" id="KW-0548">Nucleotidyltransferase</keyword>
<dbReference type="Proteomes" id="UP000765003">
    <property type="component" value="Unassembled WGS sequence"/>
</dbReference>
<feature type="domain" description="DNA polymerase III delta N-terminal" evidence="9">
    <location>
        <begin position="23"/>
        <end position="136"/>
    </location>
</feature>